<evidence type="ECO:0000313" key="2">
    <source>
        <dbReference type="EMBL" id="OGK17148.1"/>
    </source>
</evidence>
<comment type="caution">
    <text evidence="2">The sequence shown here is derived from an EMBL/GenBank/DDBJ whole genome shotgun (WGS) entry which is preliminary data.</text>
</comment>
<keyword evidence="1" id="KW-0812">Transmembrane</keyword>
<sequence>MKKYTVTLGGWYQRTTLHLSEIHGFLESGFSKLPLSKEKLESFHKNLNLKSAERHADFFEFIEAHTTDHIVIKYYEDGLYILTLENEDILSSQKTLQDYFDNLFEPAINYIFSLGAPTPKILAHIKTSHPFVVTSFVNSIKSFDFEEKTFGKSYEIIESRQAKVYKTNDYIIIVSLKNNEKIIEELIETQIFFREFKDQLEKYLNIHRVIWEEISKIKEKEKIRGREVEEYRVKLDSYQKTVDLITNRINQMGSYSLTRASIARKLDLEKTLVDLFQYRFEVLQDTLAYIQEIWSMTDKYLKTAIQTIVEIKNQSASRNIVSLQVITTVGVVAALYGHLTRLDFPHITQVGILYLIILLSLTWLINYSIMKIFKNKTYKVSINDSSRL</sequence>
<accession>A0A1F7GE33</accession>
<dbReference type="AlphaFoldDB" id="A0A1F7GE33"/>
<keyword evidence="1" id="KW-1133">Transmembrane helix</keyword>
<feature type="transmembrane region" description="Helical" evidence="1">
    <location>
        <begin position="320"/>
        <end position="339"/>
    </location>
</feature>
<protein>
    <submittedName>
        <fullName evidence="2">Uncharacterized protein</fullName>
    </submittedName>
</protein>
<dbReference type="EMBL" id="MFZF01000003">
    <property type="protein sequence ID" value="OGK17148.1"/>
    <property type="molecule type" value="Genomic_DNA"/>
</dbReference>
<gene>
    <name evidence="2" type="ORF">A2690_02130</name>
</gene>
<evidence type="ECO:0000256" key="1">
    <source>
        <dbReference type="SAM" id="Phobius"/>
    </source>
</evidence>
<organism evidence="2 3">
    <name type="scientific">Candidatus Roizmanbacteria bacterium RIFCSPHIGHO2_01_FULL_39_12b</name>
    <dbReference type="NCBI Taxonomy" id="1802030"/>
    <lineage>
        <taxon>Bacteria</taxon>
        <taxon>Candidatus Roizmaniibacteriota</taxon>
    </lineage>
</organism>
<proteinExistence type="predicted"/>
<keyword evidence="1" id="KW-0472">Membrane</keyword>
<reference evidence="2 3" key="1">
    <citation type="journal article" date="2016" name="Nat. Commun.">
        <title>Thousands of microbial genomes shed light on interconnected biogeochemical processes in an aquifer system.</title>
        <authorList>
            <person name="Anantharaman K."/>
            <person name="Brown C.T."/>
            <person name="Hug L.A."/>
            <person name="Sharon I."/>
            <person name="Castelle C.J."/>
            <person name="Probst A.J."/>
            <person name="Thomas B.C."/>
            <person name="Singh A."/>
            <person name="Wilkins M.J."/>
            <person name="Karaoz U."/>
            <person name="Brodie E.L."/>
            <person name="Williams K.H."/>
            <person name="Hubbard S.S."/>
            <person name="Banfield J.F."/>
        </authorList>
    </citation>
    <scope>NUCLEOTIDE SEQUENCE [LARGE SCALE GENOMIC DNA]</scope>
</reference>
<feature type="transmembrane region" description="Helical" evidence="1">
    <location>
        <begin position="351"/>
        <end position="369"/>
    </location>
</feature>
<name>A0A1F7GE33_9BACT</name>
<dbReference type="Proteomes" id="UP000178372">
    <property type="component" value="Unassembled WGS sequence"/>
</dbReference>
<evidence type="ECO:0000313" key="3">
    <source>
        <dbReference type="Proteomes" id="UP000178372"/>
    </source>
</evidence>